<feature type="domain" description="HTH marR-type" evidence="4">
    <location>
        <begin position="1"/>
        <end position="145"/>
    </location>
</feature>
<dbReference type="CDD" id="cd00090">
    <property type="entry name" value="HTH_ARSR"/>
    <property type="match status" value="1"/>
</dbReference>
<dbReference type="EMBL" id="JABFCZ010000007">
    <property type="protein sequence ID" value="MBD1546044.1"/>
    <property type="molecule type" value="Genomic_DNA"/>
</dbReference>
<dbReference type="PROSITE" id="PS50995">
    <property type="entry name" value="HTH_MARR_2"/>
    <property type="match status" value="1"/>
</dbReference>
<dbReference type="InterPro" id="IPR000835">
    <property type="entry name" value="HTH_MarR-typ"/>
</dbReference>
<keyword evidence="3" id="KW-0804">Transcription</keyword>
<dbReference type="RefSeq" id="WP_190290722.1">
    <property type="nucleotide sequence ID" value="NZ_JABFCZ010000007.1"/>
</dbReference>
<dbReference type="SMART" id="SM00347">
    <property type="entry name" value="HTH_MARR"/>
    <property type="match status" value="1"/>
</dbReference>
<evidence type="ECO:0000256" key="3">
    <source>
        <dbReference type="ARBA" id="ARBA00023163"/>
    </source>
</evidence>
<dbReference type="Proteomes" id="UP000598467">
    <property type="component" value="Unassembled WGS sequence"/>
</dbReference>
<dbReference type="GO" id="GO:0003677">
    <property type="term" value="F:DNA binding"/>
    <property type="evidence" value="ECO:0007669"/>
    <property type="project" value="UniProtKB-KW"/>
</dbReference>
<keyword evidence="1" id="KW-0805">Transcription regulation</keyword>
<accession>A0A926NVK4</accession>
<organism evidence="5 6">
    <name type="scientific">Roseibium aggregatum</name>
    <dbReference type="NCBI Taxonomy" id="187304"/>
    <lineage>
        <taxon>Bacteria</taxon>
        <taxon>Pseudomonadati</taxon>
        <taxon>Pseudomonadota</taxon>
        <taxon>Alphaproteobacteria</taxon>
        <taxon>Hyphomicrobiales</taxon>
        <taxon>Stappiaceae</taxon>
        <taxon>Roseibium</taxon>
    </lineage>
</organism>
<sequence length="150" mass="16720">MSKTPSEIETAAWARLIRASTYVLAAVEADLKKQGFPPLGWYDVLLELKRERDGALSPSEIENRTLLAQYNISRLLARLETAGYVSKEKSETDGRSVVVRLTGEGVELLKRMWPAYAAAIHRHFSARLEEGDAEQLGAILARLLPDRSPD</sequence>
<gene>
    <name evidence="5" type="ORF">HK439_07215</name>
</gene>
<name>A0A926NVK4_9HYPH</name>
<dbReference type="GO" id="GO:0006950">
    <property type="term" value="P:response to stress"/>
    <property type="evidence" value="ECO:0007669"/>
    <property type="project" value="TreeGrafter"/>
</dbReference>
<dbReference type="InterPro" id="IPR023187">
    <property type="entry name" value="Tscrpt_reg_MarR-type_CS"/>
</dbReference>
<dbReference type="InterPro" id="IPR011991">
    <property type="entry name" value="ArsR-like_HTH"/>
</dbReference>
<dbReference type="SUPFAM" id="SSF46785">
    <property type="entry name" value="Winged helix' DNA-binding domain"/>
    <property type="match status" value="1"/>
</dbReference>
<dbReference type="InterPro" id="IPR036388">
    <property type="entry name" value="WH-like_DNA-bd_sf"/>
</dbReference>
<evidence type="ECO:0000256" key="2">
    <source>
        <dbReference type="ARBA" id="ARBA00023125"/>
    </source>
</evidence>
<dbReference type="Gene3D" id="1.10.10.10">
    <property type="entry name" value="Winged helix-like DNA-binding domain superfamily/Winged helix DNA-binding domain"/>
    <property type="match status" value="1"/>
</dbReference>
<proteinExistence type="predicted"/>
<dbReference type="GO" id="GO:0003700">
    <property type="term" value="F:DNA-binding transcription factor activity"/>
    <property type="evidence" value="ECO:0007669"/>
    <property type="project" value="InterPro"/>
</dbReference>
<keyword evidence="2" id="KW-0238">DNA-binding</keyword>
<dbReference type="Pfam" id="PF12802">
    <property type="entry name" value="MarR_2"/>
    <property type="match status" value="1"/>
</dbReference>
<dbReference type="AlphaFoldDB" id="A0A926NVK4"/>
<dbReference type="InterPro" id="IPR036390">
    <property type="entry name" value="WH_DNA-bd_sf"/>
</dbReference>
<reference evidence="5" key="1">
    <citation type="submission" date="2020-05" db="EMBL/GenBank/DDBJ databases">
        <title>Identification of trans-AT polyketide cluster in two marine bacteria, producers of a novel glutaramide-containing polyketide sesbanimide D and analogs.</title>
        <authorList>
            <person name="Kacar D."/>
            <person name="Rodriguez P."/>
            <person name="Canedo L."/>
            <person name="Gonzalez E."/>
            <person name="Galan B."/>
            <person name="De La Calle F."/>
            <person name="Garcia J.L."/>
        </authorList>
    </citation>
    <scope>NUCLEOTIDE SEQUENCE</scope>
    <source>
        <strain evidence="5">PHM038</strain>
    </source>
</reference>
<evidence type="ECO:0000313" key="5">
    <source>
        <dbReference type="EMBL" id="MBD1546044.1"/>
    </source>
</evidence>
<dbReference type="PRINTS" id="PR00598">
    <property type="entry name" value="HTHMARR"/>
</dbReference>
<dbReference type="PANTHER" id="PTHR33164">
    <property type="entry name" value="TRANSCRIPTIONAL REGULATOR, MARR FAMILY"/>
    <property type="match status" value="1"/>
</dbReference>
<dbReference type="PANTHER" id="PTHR33164:SF104">
    <property type="entry name" value="TRANSCRIPTIONAL REGULATORY PROTEIN"/>
    <property type="match status" value="1"/>
</dbReference>
<comment type="caution">
    <text evidence="5">The sequence shown here is derived from an EMBL/GenBank/DDBJ whole genome shotgun (WGS) entry which is preliminary data.</text>
</comment>
<protein>
    <submittedName>
        <fullName evidence="5">MarR family transcriptional regulator</fullName>
    </submittedName>
</protein>
<dbReference type="InterPro" id="IPR039422">
    <property type="entry name" value="MarR/SlyA-like"/>
</dbReference>
<evidence type="ECO:0000256" key="1">
    <source>
        <dbReference type="ARBA" id="ARBA00023015"/>
    </source>
</evidence>
<evidence type="ECO:0000313" key="6">
    <source>
        <dbReference type="Proteomes" id="UP000598467"/>
    </source>
</evidence>
<evidence type="ECO:0000259" key="4">
    <source>
        <dbReference type="PROSITE" id="PS50995"/>
    </source>
</evidence>
<dbReference type="PROSITE" id="PS01117">
    <property type="entry name" value="HTH_MARR_1"/>
    <property type="match status" value="1"/>
</dbReference>